<name>A0ACB9HJT2_9ASTR</name>
<reference evidence="1 2" key="2">
    <citation type="journal article" date="2022" name="Mol. Ecol. Resour.">
        <title>The genomes of chicory, endive, great burdock and yacon provide insights into Asteraceae paleo-polyploidization history and plant inulin production.</title>
        <authorList>
            <person name="Fan W."/>
            <person name="Wang S."/>
            <person name="Wang H."/>
            <person name="Wang A."/>
            <person name="Jiang F."/>
            <person name="Liu H."/>
            <person name="Zhao H."/>
            <person name="Xu D."/>
            <person name="Zhang Y."/>
        </authorList>
    </citation>
    <scope>NUCLEOTIDE SEQUENCE [LARGE SCALE GENOMIC DNA]</scope>
    <source>
        <strain evidence="2">cv. Yunnan</strain>
        <tissue evidence="1">Leaves</tissue>
    </source>
</reference>
<evidence type="ECO:0000313" key="2">
    <source>
        <dbReference type="Proteomes" id="UP001056120"/>
    </source>
</evidence>
<proteinExistence type="predicted"/>
<accession>A0ACB9HJT2</accession>
<sequence length="73" mass="8072">MGSPPVVVWTKIKSVEPIIKGMLNLTFTRATIPILGFHKGFTAHSCNYLVFRVCSKEEVKLIEGNGAKLLLDL</sequence>
<dbReference type="Proteomes" id="UP001056120">
    <property type="component" value="Linkage Group LG12"/>
</dbReference>
<comment type="caution">
    <text evidence="1">The sequence shown here is derived from an EMBL/GenBank/DDBJ whole genome shotgun (WGS) entry which is preliminary data.</text>
</comment>
<protein>
    <submittedName>
        <fullName evidence="1">Uncharacterized protein</fullName>
    </submittedName>
</protein>
<gene>
    <name evidence="1" type="ORF">L1987_38228</name>
</gene>
<dbReference type="EMBL" id="CM042029">
    <property type="protein sequence ID" value="KAI3795573.1"/>
    <property type="molecule type" value="Genomic_DNA"/>
</dbReference>
<reference evidence="2" key="1">
    <citation type="journal article" date="2022" name="Mol. Ecol. Resour.">
        <title>The genomes of chicory, endive, great burdock and yacon provide insights into Asteraceae palaeo-polyploidization history and plant inulin production.</title>
        <authorList>
            <person name="Fan W."/>
            <person name="Wang S."/>
            <person name="Wang H."/>
            <person name="Wang A."/>
            <person name="Jiang F."/>
            <person name="Liu H."/>
            <person name="Zhao H."/>
            <person name="Xu D."/>
            <person name="Zhang Y."/>
        </authorList>
    </citation>
    <scope>NUCLEOTIDE SEQUENCE [LARGE SCALE GENOMIC DNA]</scope>
    <source>
        <strain evidence="2">cv. Yunnan</strain>
    </source>
</reference>
<organism evidence="1 2">
    <name type="scientific">Smallanthus sonchifolius</name>
    <dbReference type="NCBI Taxonomy" id="185202"/>
    <lineage>
        <taxon>Eukaryota</taxon>
        <taxon>Viridiplantae</taxon>
        <taxon>Streptophyta</taxon>
        <taxon>Embryophyta</taxon>
        <taxon>Tracheophyta</taxon>
        <taxon>Spermatophyta</taxon>
        <taxon>Magnoliopsida</taxon>
        <taxon>eudicotyledons</taxon>
        <taxon>Gunneridae</taxon>
        <taxon>Pentapetalae</taxon>
        <taxon>asterids</taxon>
        <taxon>campanulids</taxon>
        <taxon>Asterales</taxon>
        <taxon>Asteraceae</taxon>
        <taxon>Asteroideae</taxon>
        <taxon>Heliantheae alliance</taxon>
        <taxon>Millerieae</taxon>
        <taxon>Smallanthus</taxon>
    </lineage>
</organism>
<keyword evidence="2" id="KW-1185">Reference proteome</keyword>
<evidence type="ECO:0000313" key="1">
    <source>
        <dbReference type="EMBL" id="KAI3795573.1"/>
    </source>
</evidence>